<dbReference type="Pfam" id="PF00155">
    <property type="entry name" value="Aminotran_1_2"/>
    <property type="match status" value="1"/>
</dbReference>
<accession>A0A939HR12</accession>
<evidence type="ECO:0000256" key="4">
    <source>
        <dbReference type="ARBA" id="ARBA00022576"/>
    </source>
</evidence>
<gene>
    <name evidence="10" type="ORF">J2D77_13340</name>
</gene>
<dbReference type="GO" id="GO:0004069">
    <property type="term" value="F:L-aspartate:2-oxoglutarate aminotransferase activity"/>
    <property type="evidence" value="ECO:0007669"/>
    <property type="project" value="UniProtKB-EC"/>
</dbReference>
<evidence type="ECO:0000256" key="2">
    <source>
        <dbReference type="ARBA" id="ARBA00007441"/>
    </source>
</evidence>
<name>A0A939HR12_9PROT</name>
<dbReference type="Gene3D" id="3.90.1150.10">
    <property type="entry name" value="Aspartate Aminotransferase, domain 1"/>
    <property type="match status" value="1"/>
</dbReference>
<dbReference type="PANTHER" id="PTHR46383:SF1">
    <property type="entry name" value="ASPARTATE AMINOTRANSFERASE"/>
    <property type="match status" value="1"/>
</dbReference>
<evidence type="ECO:0000256" key="1">
    <source>
        <dbReference type="ARBA" id="ARBA00001933"/>
    </source>
</evidence>
<comment type="cofactor">
    <cofactor evidence="1 8">
        <name>pyridoxal 5'-phosphate</name>
        <dbReference type="ChEBI" id="CHEBI:597326"/>
    </cofactor>
</comment>
<dbReference type="EC" id="2.6.1.-" evidence="8"/>
<dbReference type="InterPro" id="IPR015422">
    <property type="entry name" value="PyrdxlP-dep_Trfase_small"/>
</dbReference>
<evidence type="ECO:0000313" key="11">
    <source>
        <dbReference type="Proteomes" id="UP000664073"/>
    </source>
</evidence>
<evidence type="ECO:0000256" key="5">
    <source>
        <dbReference type="ARBA" id="ARBA00022679"/>
    </source>
</evidence>
<dbReference type="FunFam" id="3.40.640.10:FF:000033">
    <property type="entry name" value="Aspartate aminotransferase"/>
    <property type="match status" value="1"/>
</dbReference>
<keyword evidence="6" id="KW-0663">Pyridoxal phosphate</keyword>
<feature type="domain" description="Aminotransferase class I/classII large" evidence="9">
    <location>
        <begin position="32"/>
        <end position="390"/>
    </location>
</feature>
<dbReference type="AlphaFoldDB" id="A0A939HR12"/>
<organism evidence="10 11">
    <name type="scientific">Acetobacter garciniae</name>
    <dbReference type="NCBI Taxonomy" id="2817435"/>
    <lineage>
        <taxon>Bacteria</taxon>
        <taxon>Pseudomonadati</taxon>
        <taxon>Pseudomonadota</taxon>
        <taxon>Alphaproteobacteria</taxon>
        <taxon>Acetobacterales</taxon>
        <taxon>Acetobacteraceae</taxon>
        <taxon>Acetobacter</taxon>
    </lineage>
</organism>
<keyword evidence="4 8" id="KW-0032">Aminotransferase</keyword>
<dbReference type="InterPro" id="IPR015421">
    <property type="entry name" value="PyrdxlP-dep_Trfase_major"/>
</dbReference>
<dbReference type="EMBL" id="JAFVMH010000007">
    <property type="protein sequence ID" value="MBO1326134.1"/>
    <property type="molecule type" value="Genomic_DNA"/>
</dbReference>
<evidence type="ECO:0000256" key="7">
    <source>
        <dbReference type="ARBA" id="ARBA00049185"/>
    </source>
</evidence>
<reference evidence="10" key="1">
    <citation type="submission" date="2021-03" db="EMBL/GenBank/DDBJ databases">
        <title>The complete genome sequence of Acetobacter sp. TBRC 12339.</title>
        <authorList>
            <person name="Charoenyingcharoen P."/>
            <person name="Yukphan P."/>
        </authorList>
    </citation>
    <scope>NUCLEOTIDE SEQUENCE</scope>
    <source>
        <strain evidence="10">TBRC 12339</strain>
    </source>
</reference>
<comment type="catalytic activity">
    <reaction evidence="7">
        <text>L-aspartate + 2-oxoglutarate = oxaloacetate + L-glutamate</text>
        <dbReference type="Rhea" id="RHEA:21824"/>
        <dbReference type="ChEBI" id="CHEBI:16452"/>
        <dbReference type="ChEBI" id="CHEBI:16810"/>
        <dbReference type="ChEBI" id="CHEBI:29985"/>
        <dbReference type="ChEBI" id="CHEBI:29991"/>
        <dbReference type="EC" id="2.6.1.1"/>
    </reaction>
</comment>
<dbReference type="GO" id="GO:0006520">
    <property type="term" value="P:amino acid metabolic process"/>
    <property type="evidence" value="ECO:0007669"/>
    <property type="project" value="InterPro"/>
</dbReference>
<evidence type="ECO:0000259" key="9">
    <source>
        <dbReference type="Pfam" id="PF00155"/>
    </source>
</evidence>
<dbReference type="InterPro" id="IPR015424">
    <property type="entry name" value="PyrdxlP-dep_Trfase"/>
</dbReference>
<evidence type="ECO:0000313" key="10">
    <source>
        <dbReference type="EMBL" id="MBO1326134.1"/>
    </source>
</evidence>
<dbReference type="Proteomes" id="UP000664073">
    <property type="component" value="Unassembled WGS sequence"/>
</dbReference>
<protein>
    <recommendedName>
        <fullName evidence="8">Aminotransferase</fullName>
        <ecNumber evidence="8">2.6.1.-</ecNumber>
    </recommendedName>
</protein>
<dbReference type="PROSITE" id="PS00105">
    <property type="entry name" value="AA_TRANSFER_CLASS_1"/>
    <property type="match status" value="1"/>
</dbReference>
<dbReference type="InterPro" id="IPR004839">
    <property type="entry name" value="Aminotransferase_I/II_large"/>
</dbReference>
<dbReference type="GO" id="GO:0030170">
    <property type="term" value="F:pyridoxal phosphate binding"/>
    <property type="evidence" value="ECO:0007669"/>
    <property type="project" value="InterPro"/>
</dbReference>
<dbReference type="CDD" id="cd00609">
    <property type="entry name" value="AAT_like"/>
    <property type="match status" value="1"/>
</dbReference>
<evidence type="ECO:0000256" key="6">
    <source>
        <dbReference type="ARBA" id="ARBA00022898"/>
    </source>
</evidence>
<sequence length="401" mass="42919">MSFENARTAGIRLSASMAASMRATALRAQGRTVFDLSLGEPDFNTPEPIVQAALDAMQAGLTHYTGPSGLAVLKEAIIRKFARENGLTYKADEIAIGVGAKQILFDLFMGSLNPDDSVLIPAPFWLSYRDMVEYNGGQAVLLPCGAETNFKLSPERLAAAITPQTRWLMLNNPSNPSGAVYTRAELEGLGAVLERHPQVCIMSDEIYEHIRFEGVEVCSFPKACPALKDRTLVVNGVSKAYAMTGWRLGYAAGPAALIRVLNKLESQTTTCPSSISQVAAAAALDGPQDFLATAQAAYTRRRALVLEALAQTELRVVPPDGAFYVFPECSAYIGRQTPDGRTIGDDIALADYLLDEGGVAVVPGQAFGVGNYLRLSFATSEENLRTALAAMVACLSTLKKG</sequence>
<keyword evidence="11" id="KW-1185">Reference proteome</keyword>
<evidence type="ECO:0000256" key="3">
    <source>
        <dbReference type="ARBA" id="ARBA00011738"/>
    </source>
</evidence>
<dbReference type="Gene3D" id="3.40.640.10">
    <property type="entry name" value="Type I PLP-dependent aspartate aminotransferase-like (Major domain)"/>
    <property type="match status" value="1"/>
</dbReference>
<comment type="subunit">
    <text evidence="3">Homodimer.</text>
</comment>
<dbReference type="InterPro" id="IPR050596">
    <property type="entry name" value="AspAT/PAT-like"/>
</dbReference>
<dbReference type="SUPFAM" id="SSF53383">
    <property type="entry name" value="PLP-dependent transferases"/>
    <property type="match status" value="1"/>
</dbReference>
<dbReference type="PANTHER" id="PTHR46383">
    <property type="entry name" value="ASPARTATE AMINOTRANSFERASE"/>
    <property type="match status" value="1"/>
</dbReference>
<evidence type="ECO:0000256" key="8">
    <source>
        <dbReference type="RuleBase" id="RU000481"/>
    </source>
</evidence>
<comment type="caution">
    <text evidence="10">The sequence shown here is derived from an EMBL/GenBank/DDBJ whole genome shotgun (WGS) entry which is preliminary data.</text>
</comment>
<comment type="similarity">
    <text evidence="2 8">Belongs to the class-I pyridoxal-phosphate-dependent aminotransferase family.</text>
</comment>
<proteinExistence type="inferred from homology"/>
<keyword evidence="5 8" id="KW-0808">Transferase</keyword>
<dbReference type="InterPro" id="IPR004838">
    <property type="entry name" value="NHTrfase_class1_PyrdxlP-BS"/>
</dbReference>